<dbReference type="KEGG" id="sap:Sulac_2644"/>
<keyword evidence="1" id="KW-0812">Transmembrane</keyword>
<evidence type="ECO:0000256" key="1">
    <source>
        <dbReference type="SAM" id="Phobius"/>
    </source>
</evidence>
<reference evidence="3" key="1">
    <citation type="submission" date="2011-12" db="EMBL/GenBank/DDBJ databases">
        <title>The complete genome of chromosome of Sulfobacillus acidophilus DSM 10332.</title>
        <authorList>
            <person name="Lucas S."/>
            <person name="Han J."/>
            <person name="Lapidus A."/>
            <person name="Bruce D."/>
            <person name="Goodwin L."/>
            <person name="Pitluck S."/>
            <person name="Peters L."/>
            <person name="Kyrpides N."/>
            <person name="Mavromatis K."/>
            <person name="Ivanova N."/>
            <person name="Mikhailova N."/>
            <person name="Chertkov O."/>
            <person name="Saunders E."/>
            <person name="Detter J.C."/>
            <person name="Tapia R."/>
            <person name="Han C."/>
            <person name="Land M."/>
            <person name="Hauser L."/>
            <person name="Markowitz V."/>
            <person name="Cheng J.-F."/>
            <person name="Hugenholtz P."/>
            <person name="Woyke T."/>
            <person name="Wu D."/>
            <person name="Pukall R."/>
            <person name="Gehrich-Schroeter G."/>
            <person name="Schneider S."/>
            <person name="Klenk H.-P."/>
            <person name="Eisen J.A."/>
        </authorList>
    </citation>
    <scope>NUCLEOTIDE SEQUENCE [LARGE SCALE GENOMIC DNA]</scope>
    <source>
        <strain evidence="3">ATCC 700253 / DSM 10332 / NAL</strain>
    </source>
</reference>
<dbReference type="PATRIC" id="fig|679936.5.peg.2737"/>
<keyword evidence="1" id="KW-0472">Membrane</keyword>
<evidence type="ECO:0008006" key="4">
    <source>
        <dbReference type="Google" id="ProtNLM"/>
    </source>
</evidence>
<organism evidence="2 3">
    <name type="scientific">Sulfobacillus acidophilus (strain ATCC 700253 / DSM 10332 / NAL)</name>
    <dbReference type="NCBI Taxonomy" id="679936"/>
    <lineage>
        <taxon>Bacteria</taxon>
        <taxon>Bacillati</taxon>
        <taxon>Bacillota</taxon>
        <taxon>Clostridia</taxon>
        <taxon>Eubacteriales</taxon>
        <taxon>Clostridiales Family XVII. Incertae Sedis</taxon>
        <taxon>Sulfobacillus</taxon>
    </lineage>
</organism>
<accession>G8TXA4</accession>
<dbReference type="STRING" id="679936.Sulac_2644"/>
<proteinExistence type="predicted"/>
<reference evidence="2 3" key="2">
    <citation type="journal article" date="2012" name="Stand. Genomic Sci.">
        <title>Complete genome sequence of the moderately thermophilic mineral-sulfide-oxidizing firmicute Sulfobacillus acidophilus type strain (NAL(T)).</title>
        <authorList>
            <person name="Anderson I."/>
            <person name="Chertkov O."/>
            <person name="Chen A."/>
            <person name="Saunders E."/>
            <person name="Lapidus A."/>
            <person name="Nolan M."/>
            <person name="Lucas S."/>
            <person name="Hammon N."/>
            <person name="Deshpande S."/>
            <person name="Cheng J.F."/>
            <person name="Han C."/>
            <person name="Tapia R."/>
            <person name="Goodwin L.A."/>
            <person name="Pitluck S."/>
            <person name="Liolios K."/>
            <person name="Pagani I."/>
            <person name="Ivanova N."/>
            <person name="Mikhailova N."/>
            <person name="Pati A."/>
            <person name="Palaniappan K."/>
            <person name="Land M."/>
            <person name="Pan C."/>
            <person name="Rohde M."/>
            <person name="Pukall R."/>
            <person name="Goker M."/>
            <person name="Detter J.C."/>
            <person name="Woyke T."/>
            <person name="Bristow J."/>
            <person name="Eisen J.A."/>
            <person name="Markowitz V."/>
            <person name="Hugenholtz P."/>
            <person name="Kyrpides N.C."/>
            <person name="Klenk H.P."/>
            <person name="Mavromatis K."/>
        </authorList>
    </citation>
    <scope>NUCLEOTIDE SEQUENCE [LARGE SCALE GENOMIC DNA]</scope>
    <source>
        <strain evidence="3">ATCC 700253 / DSM 10332 / NAL</strain>
    </source>
</reference>
<evidence type="ECO:0000313" key="2">
    <source>
        <dbReference type="EMBL" id="AEW06106.1"/>
    </source>
</evidence>
<dbReference type="HOGENOM" id="CLU_1239598_0_0_9"/>
<keyword evidence="1" id="KW-1133">Transmembrane helix</keyword>
<evidence type="ECO:0000313" key="3">
    <source>
        <dbReference type="Proteomes" id="UP000005439"/>
    </source>
</evidence>
<feature type="transmembrane region" description="Helical" evidence="1">
    <location>
        <begin position="37"/>
        <end position="54"/>
    </location>
</feature>
<keyword evidence="3" id="KW-1185">Reference proteome</keyword>
<dbReference type="EMBL" id="CP003179">
    <property type="protein sequence ID" value="AEW06106.1"/>
    <property type="molecule type" value="Genomic_DNA"/>
</dbReference>
<protein>
    <recommendedName>
        <fullName evidence="4">Type II secretion system protein GspF domain-containing protein</fullName>
    </recommendedName>
</protein>
<feature type="transmembrane region" description="Helical" evidence="1">
    <location>
        <begin position="170"/>
        <end position="189"/>
    </location>
</feature>
<feature type="transmembrane region" description="Helical" evidence="1">
    <location>
        <begin position="7"/>
        <end position="31"/>
    </location>
</feature>
<sequence>MREFWAIMAGFMVLGFLIPLPVEYATLAWLITGWSHQWLLMLLAIAEGLALGLYHQTRRWSRRRDQDAEEADALLQQLNQLMSWGHSLAQSLDSLGYRIGGQTTSAESVLQELARHYRVSGLEVVADTAASIQKDGGSLLPVIQWARQQITRDRQERFARQLEESSKQSTILILSLAPFGVLLLFRLILPPFYRAVVATSLGHAALILILTLQSLVWAFLILYLRKDDHR</sequence>
<gene>
    <name evidence="2" type="ordered locus">Sulac_2644</name>
</gene>
<name>G8TXA4_SULAD</name>
<feature type="transmembrane region" description="Helical" evidence="1">
    <location>
        <begin position="201"/>
        <end position="224"/>
    </location>
</feature>
<dbReference type="AlphaFoldDB" id="G8TXA4"/>
<dbReference type="Proteomes" id="UP000005439">
    <property type="component" value="Chromosome"/>
</dbReference>